<keyword evidence="7" id="KW-1185">Reference proteome</keyword>
<feature type="domain" description="Rieske" evidence="5">
    <location>
        <begin position="4"/>
        <end position="121"/>
    </location>
</feature>
<comment type="caution">
    <text evidence="6">The sequence shown here is derived from an EMBL/GenBank/DDBJ whole genome shotgun (WGS) entry which is preliminary data.</text>
</comment>
<dbReference type="PROSITE" id="PS51296">
    <property type="entry name" value="RIESKE"/>
    <property type="match status" value="1"/>
</dbReference>
<dbReference type="EMBL" id="LYPC01000001">
    <property type="protein sequence ID" value="OCT17268.1"/>
    <property type="molecule type" value="Genomic_DNA"/>
</dbReference>
<keyword evidence="1" id="KW-0001">2Fe-2S</keyword>
<keyword evidence="3" id="KW-0408">Iron</keyword>
<evidence type="ECO:0000313" key="6">
    <source>
        <dbReference type="EMBL" id="OCT17268.1"/>
    </source>
</evidence>
<evidence type="ECO:0000256" key="2">
    <source>
        <dbReference type="ARBA" id="ARBA00022723"/>
    </source>
</evidence>
<dbReference type="OrthoDB" id="9795104at2"/>
<evidence type="ECO:0000256" key="4">
    <source>
        <dbReference type="ARBA" id="ARBA00023014"/>
    </source>
</evidence>
<accession>A0A1C1A9G8</accession>
<dbReference type="InterPro" id="IPR017941">
    <property type="entry name" value="Rieske_2Fe-2S"/>
</dbReference>
<dbReference type="Pfam" id="PF00355">
    <property type="entry name" value="Rieske"/>
    <property type="match status" value="1"/>
</dbReference>
<dbReference type="GO" id="GO:0046872">
    <property type="term" value="F:metal ion binding"/>
    <property type="evidence" value="ECO:0007669"/>
    <property type="project" value="UniProtKB-KW"/>
</dbReference>
<proteinExistence type="predicted"/>
<dbReference type="PANTHER" id="PTHR21496:SF23">
    <property type="entry name" value="3-PHENYLPROPIONATE_CINNAMIC ACID DIOXYGENASE FERREDOXIN SUBUNIT"/>
    <property type="match status" value="1"/>
</dbReference>
<reference evidence="7" key="1">
    <citation type="submission" date="2016-05" db="EMBL/GenBank/DDBJ databases">
        <title>Paenibacillus oryzae. sp. nov., isolated from the rice root.</title>
        <authorList>
            <person name="Zhang J."/>
            <person name="Zhang X."/>
        </authorList>
    </citation>
    <scope>NUCLEOTIDE SEQUENCE [LARGE SCALE GENOMIC DNA]</scope>
    <source>
        <strain evidence="7">KCTC13222</strain>
    </source>
</reference>
<organism evidence="6 7">
    <name type="scientific">Paenibacillus pectinilyticus</name>
    <dbReference type="NCBI Taxonomy" id="512399"/>
    <lineage>
        <taxon>Bacteria</taxon>
        <taxon>Bacillati</taxon>
        <taxon>Bacillota</taxon>
        <taxon>Bacilli</taxon>
        <taxon>Bacillales</taxon>
        <taxon>Paenibacillaceae</taxon>
        <taxon>Paenibacillus</taxon>
    </lineage>
</organism>
<dbReference type="STRING" id="512399.A8709_27460"/>
<name>A0A1C1A9G8_9BACL</name>
<dbReference type="GO" id="GO:0004497">
    <property type="term" value="F:monooxygenase activity"/>
    <property type="evidence" value="ECO:0007669"/>
    <property type="project" value="UniProtKB-ARBA"/>
</dbReference>
<evidence type="ECO:0000313" key="7">
    <source>
        <dbReference type="Proteomes" id="UP000093309"/>
    </source>
</evidence>
<dbReference type="PANTHER" id="PTHR21496">
    <property type="entry name" value="FERREDOXIN-RELATED"/>
    <property type="match status" value="1"/>
</dbReference>
<dbReference type="Gene3D" id="2.102.10.10">
    <property type="entry name" value="Rieske [2Fe-2S] iron-sulphur domain"/>
    <property type="match status" value="1"/>
</dbReference>
<dbReference type="SUPFAM" id="SSF50022">
    <property type="entry name" value="ISP domain"/>
    <property type="match status" value="1"/>
</dbReference>
<dbReference type="InterPro" id="IPR036922">
    <property type="entry name" value="Rieske_2Fe-2S_sf"/>
</dbReference>
<evidence type="ECO:0000256" key="3">
    <source>
        <dbReference type="ARBA" id="ARBA00023004"/>
    </source>
</evidence>
<sequence length="123" mass="13898">MALHYLGTVDEFTDGEPRIVDVKGRSVGIYKISGKLHAILNYCPHQGASLCKGPVTSWVTSPLPGQFIYEQEGEIVRCPWHHWEFDIKTGVLIVDNKVRTKTYDVVVETFDLSVDQGNVYIEM</sequence>
<evidence type="ECO:0000259" key="5">
    <source>
        <dbReference type="PROSITE" id="PS51296"/>
    </source>
</evidence>
<gene>
    <name evidence="6" type="ORF">A8709_27460</name>
</gene>
<evidence type="ECO:0000256" key="1">
    <source>
        <dbReference type="ARBA" id="ARBA00022714"/>
    </source>
</evidence>
<dbReference type="RefSeq" id="WP_065850213.1">
    <property type="nucleotide sequence ID" value="NZ_LYPC01000001.1"/>
</dbReference>
<keyword evidence="2" id="KW-0479">Metal-binding</keyword>
<dbReference type="Proteomes" id="UP000093309">
    <property type="component" value="Unassembled WGS sequence"/>
</dbReference>
<protein>
    <submittedName>
        <fullName evidence="6">2Fe-2S ferredoxin</fullName>
    </submittedName>
</protein>
<dbReference type="GO" id="GO:0051537">
    <property type="term" value="F:2 iron, 2 sulfur cluster binding"/>
    <property type="evidence" value="ECO:0007669"/>
    <property type="project" value="UniProtKB-KW"/>
</dbReference>
<dbReference type="GO" id="GO:0016705">
    <property type="term" value="F:oxidoreductase activity, acting on paired donors, with incorporation or reduction of molecular oxygen"/>
    <property type="evidence" value="ECO:0007669"/>
    <property type="project" value="UniProtKB-ARBA"/>
</dbReference>
<keyword evidence="4" id="KW-0411">Iron-sulfur</keyword>
<dbReference type="AlphaFoldDB" id="A0A1C1A9G8"/>